<evidence type="ECO:0000313" key="8">
    <source>
        <dbReference type="EMBL" id="CAH1788406.1"/>
    </source>
</evidence>
<keyword evidence="3" id="KW-0812">Transmembrane</keyword>
<dbReference type="GO" id="GO:0016717">
    <property type="term" value="F:oxidoreductase activity, acting on paired donors, with oxidation of a pair of donors resulting in the reduction of molecular oxygen to two molecules of water"/>
    <property type="evidence" value="ECO:0007669"/>
    <property type="project" value="TreeGrafter"/>
</dbReference>
<comment type="similarity">
    <text evidence="2">Belongs to the fatty acid desaturase type 1 family.</text>
</comment>
<dbReference type="GO" id="GO:0006629">
    <property type="term" value="P:lipid metabolic process"/>
    <property type="evidence" value="ECO:0007669"/>
    <property type="project" value="UniProtKB-KW"/>
</dbReference>
<gene>
    <name evidence="8" type="ORF">OFUS_LOCUS13943</name>
</gene>
<dbReference type="PANTHER" id="PTHR19353">
    <property type="entry name" value="FATTY ACID DESATURASE 2"/>
    <property type="match status" value="1"/>
</dbReference>
<dbReference type="PIRSF" id="PIRSF015921">
    <property type="entry name" value="FA_sphinglp_des"/>
    <property type="match status" value="1"/>
</dbReference>
<evidence type="ECO:0000256" key="6">
    <source>
        <dbReference type="ARBA" id="ARBA00023098"/>
    </source>
</evidence>
<dbReference type="PROSITE" id="PS50255">
    <property type="entry name" value="CYTOCHROME_B5_2"/>
    <property type="match status" value="1"/>
</dbReference>
<dbReference type="InterPro" id="IPR012171">
    <property type="entry name" value="Fatty_acid_desaturase"/>
</dbReference>
<dbReference type="Pfam" id="PF00487">
    <property type="entry name" value="FA_desaturase"/>
    <property type="match status" value="1"/>
</dbReference>
<sequence>MGKGGYKNGHKDYPTYTWDEVGEHTHMDDKWIVVNDDIYDITHFSKKHPGGARLISHFAGQDATDAWTAFHDHKDMVSKYMKPIKVGTLCNDKQVQIKRDFRKLREKAEEMDLFKVKTPFYLAHIGHIIALEVIGYLLLKYYGIGWGPWLLAAAILATAQAQSGWSQHDYGHLSVFPNSKLNHLMHHFVIGTLKGASSNWWNHRHYQHHAKPNVALMDPDISLPYVFILGKRLARVWGEKKREGFLPYQFQHIYYFVFGPPLLLPTYFHFENIYFVIKRKLWGDLFATVSFFVRWFVCYGPLLGGWGAFWFYMLVRSLESHWFVWVTQMSHISMEIEKDQQADWFTSQLKSTCNVHPSLFNDWFTGHLNFQIEHHLFPTMPRHNYIKIKPHVEAMAKKHGIPYVSKTLYRAFADIPRSLQEYGELWYDAFHTTG</sequence>
<dbReference type="Pfam" id="PF00173">
    <property type="entry name" value="Cyt-b5"/>
    <property type="match status" value="1"/>
</dbReference>
<keyword evidence="5" id="KW-0560">Oxidoreductase</keyword>
<evidence type="ECO:0000256" key="2">
    <source>
        <dbReference type="ARBA" id="ARBA00009295"/>
    </source>
</evidence>
<dbReference type="SUPFAM" id="SSF55856">
    <property type="entry name" value="Cytochrome b5-like heme/steroid binding domain"/>
    <property type="match status" value="1"/>
</dbReference>
<accession>A0A8J1UL72</accession>
<keyword evidence="6" id="KW-0443">Lipid metabolism</keyword>
<dbReference type="InterPro" id="IPR001199">
    <property type="entry name" value="Cyt_B5-like_heme/steroid-bd"/>
</dbReference>
<name>A0A8J1UL72_OWEFU</name>
<dbReference type="SMART" id="SM01117">
    <property type="entry name" value="Cyt-b5"/>
    <property type="match status" value="1"/>
</dbReference>
<evidence type="ECO:0000256" key="7">
    <source>
        <dbReference type="ARBA" id="ARBA00023136"/>
    </source>
</evidence>
<evidence type="ECO:0000313" key="9">
    <source>
        <dbReference type="Proteomes" id="UP000749559"/>
    </source>
</evidence>
<dbReference type="GO" id="GO:0016020">
    <property type="term" value="C:membrane"/>
    <property type="evidence" value="ECO:0007669"/>
    <property type="project" value="UniProtKB-SubCell"/>
</dbReference>
<evidence type="ECO:0000256" key="1">
    <source>
        <dbReference type="ARBA" id="ARBA00004141"/>
    </source>
</evidence>
<evidence type="ECO:0000256" key="3">
    <source>
        <dbReference type="ARBA" id="ARBA00022692"/>
    </source>
</evidence>
<dbReference type="OrthoDB" id="260091at2759"/>
<dbReference type="PANTHER" id="PTHR19353:SF88">
    <property type="entry name" value="DELTA(5) FATTY ACID DESATURASE FAT-4"/>
    <property type="match status" value="1"/>
</dbReference>
<proteinExistence type="inferred from homology"/>
<comment type="caution">
    <text evidence="8">The sequence shown here is derived from an EMBL/GenBank/DDBJ whole genome shotgun (WGS) entry which is preliminary data.</text>
</comment>
<evidence type="ECO:0000256" key="4">
    <source>
        <dbReference type="ARBA" id="ARBA00022989"/>
    </source>
</evidence>
<reference evidence="8" key="1">
    <citation type="submission" date="2022-03" db="EMBL/GenBank/DDBJ databases">
        <authorList>
            <person name="Martin C."/>
        </authorList>
    </citation>
    <scope>NUCLEOTIDE SEQUENCE</scope>
</reference>
<protein>
    <submittedName>
        <fullName evidence="8">Uncharacterized protein</fullName>
    </submittedName>
</protein>
<evidence type="ECO:0000256" key="5">
    <source>
        <dbReference type="ARBA" id="ARBA00023002"/>
    </source>
</evidence>
<organism evidence="8 9">
    <name type="scientific">Owenia fusiformis</name>
    <name type="common">Polychaete worm</name>
    <dbReference type="NCBI Taxonomy" id="6347"/>
    <lineage>
        <taxon>Eukaryota</taxon>
        <taxon>Metazoa</taxon>
        <taxon>Spiralia</taxon>
        <taxon>Lophotrochozoa</taxon>
        <taxon>Annelida</taxon>
        <taxon>Polychaeta</taxon>
        <taxon>Sedentaria</taxon>
        <taxon>Canalipalpata</taxon>
        <taxon>Sabellida</taxon>
        <taxon>Oweniida</taxon>
        <taxon>Oweniidae</taxon>
        <taxon>Owenia</taxon>
    </lineage>
</organism>
<dbReference type="AlphaFoldDB" id="A0A8J1UL72"/>
<dbReference type="InterPro" id="IPR005804">
    <property type="entry name" value="FA_desaturase_dom"/>
</dbReference>
<dbReference type="Proteomes" id="UP000749559">
    <property type="component" value="Unassembled WGS sequence"/>
</dbReference>
<comment type="subcellular location">
    <subcellularLocation>
        <location evidence="1">Membrane</location>
        <topology evidence="1">Multi-pass membrane protein</topology>
    </subcellularLocation>
</comment>
<keyword evidence="4" id="KW-1133">Transmembrane helix</keyword>
<dbReference type="EMBL" id="CAIIXF020000007">
    <property type="protein sequence ID" value="CAH1788406.1"/>
    <property type="molecule type" value="Genomic_DNA"/>
</dbReference>
<dbReference type="InterPro" id="IPR036400">
    <property type="entry name" value="Cyt_B5-like_heme/steroid_sf"/>
</dbReference>
<dbReference type="CDD" id="cd03506">
    <property type="entry name" value="Delta6-FADS-like"/>
    <property type="match status" value="1"/>
</dbReference>
<dbReference type="Gene3D" id="3.10.120.10">
    <property type="entry name" value="Cytochrome b5-like heme/steroid binding domain"/>
    <property type="match status" value="1"/>
</dbReference>
<keyword evidence="9" id="KW-1185">Reference proteome</keyword>
<keyword evidence="7" id="KW-0472">Membrane</keyword>